<reference evidence="3" key="1">
    <citation type="submission" date="2022-04" db="EMBL/GenBank/DDBJ databases">
        <title>Carnegiea gigantea Genome sequencing and assembly v2.</title>
        <authorList>
            <person name="Copetti D."/>
            <person name="Sanderson M.J."/>
            <person name="Burquez A."/>
            <person name="Wojciechowski M.F."/>
        </authorList>
    </citation>
    <scope>NUCLEOTIDE SEQUENCE</scope>
    <source>
        <strain evidence="3">SGP5-SGP5p</strain>
        <tissue evidence="3">Aerial part</tissue>
    </source>
</reference>
<name>A0A9Q1GQT1_9CARY</name>
<comment type="caution">
    <text evidence="3">The sequence shown here is derived from an EMBL/GenBank/DDBJ whole genome shotgun (WGS) entry which is preliminary data.</text>
</comment>
<dbReference type="PANTHER" id="PTHR33233:SF14">
    <property type="entry name" value="ENDONUCLEASE_EXONUCLEASE_PHOSPHATASE"/>
    <property type="match status" value="1"/>
</dbReference>
<dbReference type="PANTHER" id="PTHR33233">
    <property type="entry name" value="ENDONUCLEASE/EXONUCLEASE/PHOSPHATASE"/>
    <property type="match status" value="1"/>
</dbReference>
<feature type="domain" description="DUF4283" evidence="2">
    <location>
        <begin position="93"/>
        <end position="174"/>
    </location>
</feature>
<protein>
    <recommendedName>
        <fullName evidence="2">DUF4283 domain-containing protein</fullName>
    </recommendedName>
</protein>
<evidence type="ECO:0000259" key="2">
    <source>
        <dbReference type="Pfam" id="PF14111"/>
    </source>
</evidence>
<sequence>MARGRRGRPRANQNPSVSSPPTQSCSPVPAQSATPELEIVAPEIAPLAPSSPQFLRIAGDTDEGTDLQFVPTTENDGIKYPKLEKDDVTAEVESWQNALLCSVLGANPPFEVMKDFINRICANYEIDKVLQVHKGVFLVRFVSLRDKITVEQRCLYYFDSKPFLVKSWNPKMDLHTETITSLPLWVQLHDLDIKYWSLSSLSKICSSLGIPIKTDRSAKDKT</sequence>
<evidence type="ECO:0000313" key="4">
    <source>
        <dbReference type="Proteomes" id="UP001153076"/>
    </source>
</evidence>
<dbReference type="OrthoDB" id="1939300at2759"/>
<accession>A0A9Q1GQT1</accession>
<dbReference type="EMBL" id="JAKOGI010001839">
    <property type="protein sequence ID" value="KAJ8423884.1"/>
    <property type="molecule type" value="Genomic_DNA"/>
</dbReference>
<dbReference type="AlphaFoldDB" id="A0A9Q1GQT1"/>
<gene>
    <name evidence="3" type="ORF">Cgig2_001550</name>
</gene>
<evidence type="ECO:0000256" key="1">
    <source>
        <dbReference type="SAM" id="MobiDB-lite"/>
    </source>
</evidence>
<organism evidence="3 4">
    <name type="scientific">Carnegiea gigantea</name>
    <dbReference type="NCBI Taxonomy" id="171969"/>
    <lineage>
        <taxon>Eukaryota</taxon>
        <taxon>Viridiplantae</taxon>
        <taxon>Streptophyta</taxon>
        <taxon>Embryophyta</taxon>
        <taxon>Tracheophyta</taxon>
        <taxon>Spermatophyta</taxon>
        <taxon>Magnoliopsida</taxon>
        <taxon>eudicotyledons</taxon>
        <taxon>Gunneridae</taxon>
        <taxon>Pentapetalae</taxon>
        <taxon>Caryophyllales</taxon>
        <taxon>Cactineae</taxon>
        <taxon>Cactaceae</taxon>
        <taxon>Cactoideae</taxon>
        <taxon>Echinocereeae</taxon>
        <taxon>Carnegiea</taxon>
    </lineage>
</organism>
<dbReference type="Pfam" id="PF14111">
    <property type="entry name" value="DUF4283"/>
    <property type="match status" value="1"/>
</dbReference>
<proteinExistence type="predicted"/>
<keyword evidence="4" id="KW-1185">Reference proteome</keyword>
<feature type="region of interest" description="Disordered" evidence="1">
    <location>
        <begin position="1"/>
        <end position="36"/>
    </location>
</feature>
<dbReference type="InterPro" id="IPR025558">
    <property type="entry name" value="DUF4283"/>
</dbReference>
<evidence type="ECO:0000313" key="3">
    <source>
        <dbReference type="EMBL" id="KAJ8423884.1"/>
    </source>
</evidence>
<dbReference type="Proteomes" id="UP001153076">
    <property type="component" value="Unassembled WGS sequence"/>
</dbReference>
<feature type="compositionally biased region" description="Polar residues" evidence="1">
    <location>
        <begin position="11"/>
        <end position="34"/>
    </location>
</feature>